<name>A0A3P2A813_9NEIS</name>
<keyword evidence="4" id="KW-1185">Reference proteome</keyword>
<dbReference type="GO" id="GO:0016020">
    <property type="term" value="C:membrane"/>
    <property type="evidence" value="ECO:0007669"/>
    <property type="project" value="InterPro"/>
</dbReference>
<dbReference type="PANTHER" id="PTHR35335">
    <property type="entry name" value="UPF0716 PROTEIN FXSA"/>
    <property type="match status" value="1"/>
</dbReference>
<accession>A0A3P2A813</accession>
<evidence type="ECO:0000256" key="2">
    <source>
        <dbReference type="SAM" id="Phobius"/>
    </source>
</evidence>
<dbReference type="InterPro" id="IPR007313">
    <property type="entry name" value="FxsA"/>
</dbReference>
<feature type="transmembrane region" description="Helical" evidence="2">
    <location>
        <begin position="28"/>
        <end position="46"/>
    </location>
</feature>
<dbReference type="RefSeq" id="WP_124793822.1">
    <property type="nucleotide sequence ID" value="NZ_RQYC01000001.1"/>
</dbReference>
<dbReference type="OrthoDB" id="8607010at2"/>
<comment type="caution">
    <text evidence="3">The sequence shown here is derived from an EMBL/GenBank/DDBJ whole genome shotgun (WGS) entry which is preliminary data.</text>
</comment>
<dbReference type="NCBIfam" id="NF008528">
    <property type="entry name" value="PRK11463.1-2"/>
    <property type="match status" value="1"/>
</dbReference>
<dbReference type="PANTHER" id="PTHR35335:SF1">
    <property type="entry name" value="UPF0716 PROTEIN FXSA"/>
    <property type="match status" value="1"/>
</dbReference>
<protein>
    <recommendedName>
        <fullName evidence="5">FxsA family protein</fullName>
    </recommendedName>
</protein>
<feature type="region of interest" description="Disordered" evidence="1">
    <location>
        <begin position="150"/>
        <end position="175"/>
    </location>
</feature>
<dbReference type="Proteomes" id="UP000269923">
    <property type="component" value="Unassembled WGS sequence"/>
</dbReference>
<dbReference type="STRING" id="1121352.GCA_000620925_00472"/>
<gene>
    <name evidence="3" type="ORF">EII21_00985</name>
</gene>
<feature type="transmembrane region" description="Helical" evidence="2">
    <location>
        <begin position="81"/>
        <end position="104"/>
    </location>
</feature>
<evidence type="ECO:0008006" key="5">
    <source>
        <dbReference type="Google" id="ProtNLM"/>
    </source>
</evidence>
<organism evidence="3 4">
    <name type="scientific">Conchiformibius steedae</name>
    <dbReference type="NCBI Taxonomy" id="153493"/>
    <lineage>
        <taxon>Bacteria</taxon>
        <taxon>Pseudomonadati</taxon>
        <taxon>Pseudomonadota</taxon>
        <taxon>Betaproteobacteria</taxon>
        <taxon>Neisseriales</taxon>
        <taxon>Neisseriaceae</taxon>
        <taxon>Conchiformibius</taxon>
    </lineage>
</organism>
<evidence type="ECO:0000313" key="3">
    <source>
        <dbReference type="EMBL" id="RRD91632.1"/>
    </source>
</evidence>
<dbReference type="EMBL" id="RQYC01000001">
    <property type="protein sequence ID" value="RRD91632.1"/>
    <property type="molecule type" value="Genomic_DNA"/>
</dbReference>
<evidence type="ECO:0000256" key="1">
    <source>
        <dbReference type="SAM" id="MobiDB-lite"/>
    </source>
</evidence>
<sequence>MRFLGVFVLLFGILEILSIVMAVKLLGGLTAIVFMGLSFFIGIKLMSGRGNVARTLMGAAVMRGAGQVSLYQLLWPLRIPLAGMLLMLPGFLSDILAVCLLLPVRGGKTIGDKGSHQQTFSGNGSFGAFRYESRSSRQHDEDIIEGDFTTVQGNNKRPSHTQNQHNVIEHNDDLR</sequence>
<proteinExistence type="predicted"/>
<reference evidence="3 4" key="1">
    <citation type="submission" date="2018-11" db="EMBL/GenBank/DDBJ databases">
        <title>Genomes From Bacteria Associated with the Canine Oral Cavity: a Test Case for Automated Genome-Based Taxonomic Assignment.</title>
        <authorList>
            <person name="Coil D.A."/>
            <person name="Jospin G."/>
            <person name="Darling A.E."/>
            <person name="Wallis C."/>
            <person name="Davis I.J."/>
            <person name="Harris S."/>
            <person name="Eisen J.A."/>
            <person name="Holcombe L.J."/>
            <person name="O'Flynn C."/>
        </authorList>
    </citation>
    <scope>NUCLEOTIDE SEQUENCE [LARGE SCALE GENOMIC DNA]</scope>
    <source>
        <strain evidence="3 4">COT-280</strain>
    </source>
</reference>
<dbReference type="AlphaFoldDB" id="A0A3P2A813"/>
<feature type="compositionally biased region" description="Polar residues" evidence="1">
    <location>
        <begin position="150"/>
        <end position="166"/>
    </location>
</feature>
<dbReference type="Pfam" id="PF04186">
    <property type="entry name" value="FxsA"/>
    <property type="match status" value="1"/>
</dbReference>
<keyword evidence="2" id="KW-1133">Transmembrane helix</keyword>
<keyword evidence="2" id="KW-0812">Transmembrane</keyword>
<keyword evidence="2" id="KW-0472">Membrane</keyword>
<evidence type="ECO:0000313" key="4">
    <source>
        <dbReference type="Proteomes" id="UP000269923"/>
    </source>
</evidence>